<sequence length="294" mass="32905">MANREAIQSFVLFNSESTGLPQTRPRIIELSFIAVTRDALLNLGARSTPRVLNKLTLCFNPKKDIEEEAAGVNGFTDLHRADLELMKTFENAASLVISFLESLPRPVCIVAHYGNSFHFRLLLAELKRARQDIPEHILRVDSHMALRALEKLKPLSEYTGRNTSDESVSRRRREGLSLSDVKDEPLDGRMREGLSLSDVKDEPLDGRMREGLSLSDVKDKPLDGSGAENKSSGKLSYKLTAVHSRMFGPEGEECHTAENRCKTLLKIVLALSESFIEWCDDKAQPLNTVGLMRI</sequence>
<keyword evidence="6" id="KW-0460">Magnesium</keyword>
<dbReference type="InterPro" id="IPR040393">
    <property type="entry name" value="TREX1/2"/>
</dbReference>
<evidence type="ECO:0000256" key="5">
    <source>
        <dbReference type="ARBA" id="ARBA00022839"/>
    </source>
</evidence>
<evidence type="ECO:0000256" key="1">
    <source>
        <dbReference type="ARBA" id="ARBA00001946"/>
    </source>
</evidence>
<dbReference type="RefSeq" id="XP_035824810.1">
    <property type="nucleotide sequence ID" value="XM_035968917.1"/>
</dbReference>
<evidence type="ECO:0000256" key="4">
    <source>
        <dbReference type="ARBA" id="ARBA00022801"/>
    </source>
</evidence>
<evidence type="ECO:0000259" key="9">
    <source>
        <dbReference type="SMART" id="SM00479"/>
    </source>
</evidence>
<dbReference type="PANTHER" id="PTHR13058:SF19">
    <property type="entry name" value="LD40940P"/>
    <property type="match status" value="1"/>
</dbReference>
<dbReference type="GeneID" id="106011363"/>
<comment type="similarity">
    <text evidence="7">Belongs to the exonuclease superfamily. TREX family.</text>
</comment>
<reference evidence="11" key="1">
    <citation type="submission" date="2025-08" db="UniProtKB">
        <authorList>
            <consortium name="RefSeq"/>
        </authorList>
    </citation>
    <scope>IDENTIFICATION</scope>
</reference>
<proteinExistence type="inferred from homology"/>
<dbReference type="SMART" id="SM00479">
    <property type="entry name" value="EXOIII"/>
    <property type="match status" value="1"/>
</dbReference>
<dbReference type="PANTHER" id="PTHR13058">
    <property type="entry name" value="THREE PRIME REPAIR EXONUCLEASE 1, 2"/>
    <property type="match status" value="1"/>
</dbReference>
<organism evidence="10 11">
    <name type="scientific">Aplysia californica</name>
    <name type="common">California sea hare</name>
    <dbReference type="NCBI Taxonomy" id="6500"/>
    <lineage>
        <taxon>Eukaryota</taxon>
        <taxon>Metazoa</taxon>
        <taxon>Spiralia</taxon>
        <taxon>Lophotrochozoa</taxon>
        <taxon>Mollusca</taxon>
        <taxon>Gastropoda</taxon>
        <taxon>Heterobranchia</taxon>
        <taxon>Euthyneura</taxon>
        <taxon>Tectipleura</taxon>
        <taxon>Aplysiida</taxon>
        <taxon>Aplysioidea</taxon>
        <taxon>Aplysiidae</taxon>
        <taxon>Aplysia</taxon>
    </lineage>
</organism>
<keyword evidence="5 11" id="KW-0269">Exonuclease</keyword>
<evidence type="ECO:0000256" key="7">
    <source>
        <dbReference type="ARBA" id="ARBA00025769"/>
    </source>
</evidence>
<feature type="domain" description="Exonuclease" evidence="9">
    <location>
        <begin position="9"/>
        <end position="277"/>
    </location>
</feature>
<evidence type="ECO:0000313" key="10">
    <source>
        <dbReference type="Proteomes" id="UP000694888"/>
    </source>
</evidence>
<feature type="compositionally biased region" description="Basic and acidic residues" evidence="8">
    <location>
        <begin position="180"/>
        <end position="222"/>
    </location>
</feature>
<evidence type="ECO:0000256" key="6">
    <source>
        <dbReference type="ARBA" id="ARBA00022842"/>
    </source>
</evidence>
<keyword evidence="4" id="KW-0378">Hydrolase</keyword>
<evidence type="ECO:0000256" key="3">
    <source>
        <dbReference type="ARBA" id="ARBA00022723"/>
    </source>
</evidence>
<gene>
    <name evidence="11" type="primary">LOC106011363</name>
</gene>
<evidence type="ECO:0000256" key="8">
    <source>
        <dbReference type="SAM" id="MobiDB-lite"/>
    </source>
</evidence>
<evidence type="ECO:0000313" key="11">
    <source>
        <dbReference type="RefSeq" id="XP_035824810.1"/>
    </source>
</evidence>
<keyword evidence="3" id="KW-0479">Metal-binding</keyword>
<protein>
    <submittedName>
        <fullName evidence="11">Three prime repair exonuclease 2</fullName>
    </submittedName>
</protein>
<dbReference type="Gene3D" id="3.30.420.10">
    <property type="entry name" value="Ribonuclease H-like superfamily/Ribonuclease H"/>
    <property type="match status" value="1"/>
</dbReference>
<keyword evidence="10" id="KW-1185">Reference proteome</keyword>
<dbReference type="GO" id="GO:0004527">
    <property type="term" value="F:exonuclease activity"/>
    <property type="evidence" value="ECO:0007669"/>
    <property type="project" value="UniProtKB-KW"/>
</dbReference>
<dbReference type="InterPro" id="IPR036397">
    <property type="entry name" value="RNaseH_sf"/>
</dbReference>
<dbReference type="SUPFAM" id="SSF53098">
    <property type="entry name" value="Ribonuclease H-like"/>
    <property type="match status" value="1"/>
</dbReference>
<evidence type="ECO:0000256" key="2">
    <source>
        <dbReference type="ARBA" id="ARBA00022722"/>
    </source>
</evidence>
<keyword evidence="2" id="KW-0540">Nuclease</keyword>
<dbReference type="InterPro" id="IPR012337">
    <property type="entry name" value="RNaseH-like_sf"/>
</dbReference>
<accession>A0ABM1VQW8</accession>
<name>A0ABM1VQW8_APLCA</name>
<feature type="region of interest" description="Disordered" evidence="8">
    <location>
        <begin position="158"/>
        <end position="231"/>
    </location>
</feature>
<comment type="cofactor">
    <cofactor evidence="1">
        <name>Mg(2+)</name>
        <dbReference type="ChEBI" id="CHEBI:18420"/>
    </cofactor>
</comment>
<dbReference type="InterPro" id="IPR013520">
    <property type="entry name" value="Ribonucl_H"/>
</dbReference>
<dbReference type="Proteomes" id="UP000694888">
    <property type="component" value="Unplaced"/>
</dbReference>